<feature type="compositionally biased region" description="Polar residues" evidence="1">
    <location>
        <begin position="31"/>
        <end position="54"/>
    </location>
</feature>
<dbReference type="EMBL" id="JAGDFM010000815">
    <property type="protein sequence ID" value="KAG7376098.1"/>
    <property type="molecule type" value="Genomic_DNA"/>
</dbReference>
<evidence type="ECO:0000313" key="3">
    <source>
        <dbReference type="Proteomes" id="UP000694044"/>
    </source>
</evidence>
<keyword evidence="3" id="KW-1185">Reference proteome</keyword>
<reference evidence="2" key="1">
    <citation type="submission" date="2021-02" db="EMBL/GenBank/DDBJ databases">
        <authorList>
            <person name="Palmer J.M."/>
        </authorList>
    </citation>
    <scope>NUCLEOTIDE SEQUENCE</scope>
    <source>
        <strain evidence="2">SCRP734</strain>
    </source>
</reference>
<sequence>MVKAKTATDATSSGSKGVKVKPTIHVVTVTAPRTRQSQAREASAENQAPPTSKLTPYERLRDMLASTASGIRRRVISTVKELQAHRKDQNGHRPEVTLCMKLLWASDHTYREFRLIRLHFVDADSPEPTQDLIMLFLEHYDTIRDAVNSLLLTATI</sequence>
<organism evidence="2 3">
    <name type="scientific">Phytophthora pseudosyringae</name>
    <dbReference type="NCBI Taxonomy" id="221518"/>
    <lineage>
        <taxon>Eukaryota</taxon>
        <taxon>Sar</taxon>
        <taxon>Stramenopiles</taxon>
        <taxon>Oomycota</taxon>
        <taxon>Peronosporomycetes</taxon>
        <taxon>Peronosporales</taxon>
        <taxon>Peronosporaceae</taxon>
        <taxon>Phytophthora</taxon>
    </lineage>
</organism>
<protein>
    <submittedName>
        <fullName evidence="2">Uncharacterized protein</fullName>
    </submittedName>
</protein>
<dbReference type="OrthoDB" id="10555879at2759"/>
<gene>
    <name evidence="2" type="ORF">PHYPSEUDO_014448</name>
</gene>
<evidence type="ECO:0000313" key="2">
    <source>
        <dbReference type="EMBL" id="KAG7376098.1"/>
    </source>
</evidence>
<name>A0A8T1V7P7_9STRA</name>
<evidence type="ECO:0000256" key="1">
    <source>
        <dbReference type="SAM" id="MobiDB-lite"/>
    </source>
</evidence>
<dbReference type="AlphaFoldDB" id="A0A8T1V7P7"/>
<comment type="caution">
    <text evidence="2">The sequence shown here is derived from an EMBL/GenBank/DDBJ whole genome shotgun (WGS) entry which is preliminary data.</text>
</comment>
<proteinExistence type="predicted"/>
<accession>A0A8T1V7P7</accession>
<dbReference type="Proteomes" id="UP000694044">
    <property type="component" value="Unassembled WGS sequence"/>
</dbReference>
<feature type="region of interest" description="Disordered" evidence="1">
    <location>
        <begin position="30"/>
        <end position="54"/>
    </location>
</feature>